<dbReference type="InterPro" id="IPR012338">
    <property type="entry name" value="Beta-lactam/transpept-like"/>
</dbReference>
<keyword evidence="2" id="KW-0732">Signal</keyword>
<keyword evidence="5" id="KW-1185">Reference proteome</keyword>
<evidence type="ECO:0000313" key="5">
    <source>
        <dbReference type="Proteomes" id="UP000656042"/>
    </source>
</evidence>
<organism evidence="4 5">
    <name type="scientific">Mangrovihabitans endophyticus</name>
    <dbReference type="NCBI Taxonomy" id="1751298"/>
    <lineage>
        <taxon>Bacteria</taxon>
        <taxon>Bacillati</taxon>
        <taxon>Actinomycetota</taxon>
        <taxon>Actinomycetes</taxon>
        <taxon>Micromonosporales</taxon>
        <taxon>Micromonosporaceae</taxon>
        <taxon>Mangrovihabitans</taxon>
    </lineage>
</organism>
<sequence>MLGAGTVAAGGLLATAGIPSAQAGDTASGKPVPSDLAARRRAGPADRTLAAAYSYSGNYLLLHDGHPVLARSYGMADTSRSLPITPDTVFGLGSITKVFTGMAIGQLVQQSKIGYHEKLGGYLDGFAAEIADNVTIHHLLTHTSGLGDIYTEANQPIMKSWTSEAQESDGLLALVRAAPLNFTPGSAYLYSNVGFIVLQFVVAAVSGQTYYDYVRQHVFRPAGMASSDFYTRDQCRDSRRIAHPYAAQDPRSGGPRVDRLKDGISMGTGAGDAYSTVADMVAFVGALNGAKLLDAQHTWLATTSKYPVPVPVPPAGKPALYQYHCYAPLATMVDGHWFIGHSGGSSNGWSAVFAWYPDEGYVSVDLCNYGPDEPRAVAQIG</sequence>
<dbReference type="PANTHER" id="PTHR46825">
    <property type="entry name" value="D-ALANYL-D-ALANINE-CARBOXYPEPTIDASE/ENDOPEPTIDASE AMPH"/>
    <property type="match status" value="1"/>
</dbReference>
<gene>
    <name evidence="4" type="ORF">GCM10012284_11930</name>
</gene>
<dbReference type="EMBL" id="BMMX01000002">
    <property type="protein sequence ID" value="GGK79552.1"/>
    <property type="molecule type" value="Genomic_DNA"/>
</dbReference>
<keyword evidence="4" id="KW-0378">Hydrolase</keyword>
<feature type="chain" id="PRO_5035220179" evidence="2">
    <location>
        <begin position="24"/>
        <end position="381"/>
    </location>
</feature>
<dbReference type="SUPFAM" id="SSF56601">
    <property type="entry name" value="beta-lactamase/transpeptidase-like"/>
    <property type="match status" value="1"/>
</dbReference>
<dbReference type="PANTHER" id="PTHR46825:SF9">
    <property type="entry name" value="BETA-LACTAMASE-RELATED DOMAIN-CONTAINING PROTEIN"/>
    <property type="match status" value="1"/>
</dbReference>
<dbReference type="Gene3D" id="3.40.710.10">
    <property type="entry name" value="DD-peptidase/beta-lactamase superfamily"/>
    <property type="match status" value="1"/>
</dbReference>
<protein>
    <submittedName>
        <fullName evidence="4">Serine hydrolase</fullName>
    </submittedName>
</protein>
<dbReference type="Pfam" id="PF00144">
    <property type="entry name" value="Beta-lactamase"/>
    <property type="match status" value="1"/>
</dbReference>
<evidence type="ECO:0000259" key="3">
    <source>
        <dbReference type="Pfam" id="PF00144"/>
    </source>
</evidence>
<dbReference type="Proteomes" id="UP000656042">
    <property type="component" value="Unassembled WGS sequence"/>
</dbReference>
<accession>A0A8J3FMX4</accession>
<reference evidence="4" key="2">
    <citation type="submission" date="2020-09" db="EMBL/GenBank/DDBJ databases">
        <authorList>
            <person name="Sun Q."/>
            <person name="Zhou Y."/>
        </authorList>
    </citation>
    <scope>NUCLEOTIDE SEQUENCE</scope>
    <source>
        <strain evidence="4">CGMCC 4.7299</strain>
    </source>
</reference>
<evidence type="ECO:0000313" key="4">
    <source>
        <dbReference type="EMBL" id="GGK79552.1"/>
    </source>
</evidence>
<dbReference type="GO" id="GO:0016787">
    <property type="term" value="F:hydrolase activity"/>
    <property type="evidence" value="ECO:0007669"/>
    <property type="project" value="UniProtKB-KW"/>
</dbReference>
<reference evidence="4" key="1">
    <citation type="journal article" date="2014" name="Int. J. Syst. Evol. Microbiol.">
        <title>Complete genome sequence of Corynebacterium casei LMG S-19264T (=DSM 44701T), isolated from a smear-ripened cheese.</title>
        <authorList>
            <consortium name="US DOE Joint Genome Institute (JGI-PGF)"/>
            <person name="Walter F."/>
            <person name="Albersmeier A."/>
            <person name="Kalinowski J."/>
            <person name="Ruckert C."/>
        </authorList>
    </citation>
    <scope>NUCLEOTIDE SEQUENCE</scope>
    <source>
        <strain evidence="4">CGMCC 4.7299</strain>
    </source>
</reference>
<feature type="region of interest" description="Disordered" evidence="1">
    <location>
        <begin position="21"/>
        <end position="41"/>
    </location>
</feature>
<name>A0A8J3FMX4_9ACTN</name>
<evidence type="ECO:0000256" key="1">
    <source>
        <dbReference type="SAM" id="MobiDB-lite"/>
    </source>
</evidence>
<proteinExistence type="predicted"/>
<feature type="domain" description="Beta-lactamase-related" evidence="3">
    <location>
        <begin position="60"/>
        <end position="375"/>
    </location>
</feature>
<dbReference type="AlphaFoldDB" id="A0A8J3FMX4"/>
<dbReference type="InterPro" id="IPR050491">
    <property type="entry name" value="AmpC-like"/>
</dbReference>
<comment type="caution">
    <text evidence="4">The sequence shown here is derived from an EMBL/GenBank/DDBJ whole genome shotgun (WGS) entry which is preliminary data.</text>
</comment>
<evidence type="ECO:0000256" key="2">
    <source>
        <dbReference type="SAM" id="SignalP"/>
    </source>
</evidence>
<feature type="signal peptide" evidence="2">
    <location>
        <begin position="1"/>
        <end position="23"/>
    </location>
</feature>
<dbReference type="InterPro" id="IPR001466">
    <property type="entry name" value="Beta-lactam-related"/>
</dbReference>